<accession>A0A2K3KCK0</accession>
<sequence length="113" mass="12590">RRDVDGLVESLVEGLRNDDCDGHHDQGDVELADKKEVSQVDEEAVEKEVERVADTVNAEGNGVESSLKHSSFPKPGTLFGREEHNTLHRKRSESCPPKVSRSIISGPWSLEWL</sequence>
<dbReference type="EMBL" id="ASHM01160979">
    <property type="protein sequence ID" value="PNX64020.1"/>
    <property type="molecule type" value="Genomic_DNA"/>
</dbReference>
<reference evidence="2 3" key="1">
    <citation type="journal article" date="2014" name="Am. J. Bot.">
        <title>Genome assembly and annotation for red clover (Trifolium pratense; Fabaceae).</title>
        <authorList>
            <person name="Istvanek J."/>
            <person name="Jaros M."/>
            <person name="Krenek A."/>
            <person name="Repkova J."/>
        </authorList>
    </citation>
    <scope>NUCLEOTIDE SEQUENCE [LARGE SCALE GENOMIC DNA]</scope>
    <source>
        <strain evidence="3">cv. Tatra</strain>
        <tissue evidence="2">Young leaves</tissue>
    </source>
</reference>
<name>A0A2K3KCK0_TRIPR</name>
<evidence type="ECO:0000256" key="1">
    <source>
        <dbReference type="SAM" id="MobiDB-lite"/>
    </source>
</evidence>
<protein>
    <submittedName>
        <fullName evidence="2">Uncharacterized protein</fullName>
    </submittedName>
</protein>
<dbReference type="AlphaFoldDB" id="A0A2K3KCK0"/>
<evidence type="ECO:0000313" key="2">
    <source>
        <dbReference type="EMBL" id="PNX64020.1"/>
    </source>
</evidence>
<organism evidence="2 3">
    <name type="scientific">Trifolium pratense</name>
    <name type="common">Red clover</name>
    <dbReference type="NCBI Taxonomy" id="57577"/>
    <lineage>
        <taxon>Eukaryota</taxon>
        <taxon>Viridiplantae</taxon>
        <taxon>Streptophyta</taxon>
        <taxon>Embryophyta</taxon>
        <taxon>Tracheophyta</taxon>
        <taxon>Spermatophyta</taxon>
        <taxon>Magnoliopsida</taxon>
        <taxon>eudicotyledons</taxon>
        <taxon>Gunneridae</taxon>
        <taxon>Pentapetalae</taxon>
        <taxon>rosids</taxon>
        <taxon>fabids</taxon>
        <taxon>Fabales</taxon>
        <taxon>Fabaceae</taxon>
        <taxon>Papilionoideae</taxon>
        <taxon>50 kb inversion clade</taxon>
        <taxon>NPAAA clade</taxon>
        <taxon>Hologalegina</taxon>
        <taxon>IRL clade</taxon>
        <taxon>Trifolieae</taxon>
        <taxon>Trifolium</taxon>
    </lineage>
</organism>
<feature type="region of interest" description="Disordered" evidence="1">
    <location>
        <begin position="55"/>
        <end position="102"/>
    </location>
</feature>
<evidence type="ECO:0000313" key="3">
    <source>
        <dbReference type="Proteomes" id="UP000236291"/>
    </source>
</evidence>
<feature type="non-terminal residue" evidence="2">
    <location>
        <position position="113"/>
    </location>
</feature>
<reference evidence="2 3" key="2">
    <citation type="journal article" date="2017" name="Front. Plant Sci.">
        <title>Gene Classification and Mining of Molecular Markers Useful in Red Clover (Trifolium pratense) Breeding.</title>
        <authorList>
            <person name="Istvanek J."/>
            <person name="Dluhosova J."/>
            <person name="Dluhos P."/>
            <person name="Patkova L."/>
            <person name="Nedelnik J."/>
            <person name="Repkova J."/>
        </authorList>
    </citation>
    <scope>NUCLEOTIDE SEQUENCE [LARGE SCALE GENOMIC DNA]</scope>
    <source>
        <strain evidence="3">cv. Tatra</strain>
        <tissue evidence="2">Young leaves</tissue>
    </source>
</reference>
<dbReference type="Proteomes" id="UP000236291">
    <property type="component" value="Unassembled WGS sequence"/>
</dbReference>
<feature type="non-terminal residue" evidence="2">
    <location>
        <position position="1"/>
    </location>
</feature>
<proteinExistence type="predicted"/>
<comment type="caution">
    <text evidence="2">The sequence shown here is derived from an EMBL/GenBank/DDBJ whole genome shotgun (WGS) entry which is preliminary data.</text>
</comment>
<gene>
    <name evidence="2" type="ORF">L195_g061912</name>
</gene>